<dbReference type="Proteomes" id="UP000308652">
    <property type="component" value="Unassembled WGS sequence"/>
</dbReference>
<feature type="transmembrane region" description="Helical" evidence="1">
    <location>
        <begin position="42"/>
        <end position="60"/>
    </location>
</feature>
<sequence>MVHSLNCFPPEILPIKPMTRGVLEKTRAPILTENIHCRKKNFFPILCLLNGLLAFIYSSTLGRLL</sequence>
<dbReference type="EMBL" id="ML213598">
    <property type="protein sequence ID" value="TFK39710.1"/>
    <property type="molecule type" value="Genomic_DNA"/>
</dbReference>
<protein>
    <submittedName>
        <fullName evidence="2">Uncharacterized protein</fullName>
    </submittedName>
</protein>
<evidence type="ECO:0000313" key="3">
    <source>
        <dbReference type="Proteomes" id="UP000308652"/>
    </source>
</evidence>
<name>A0A5C3M383_9AGAR</name>
<evidence type="ECO:0000313" key="2">
    <source>
        <dbReference type="EMBL" id="TFK39710.1"/>
    </source>
</evidence>
<evidence type="ECO:0000256" key="1">
    <source>
        <dbReference type="SAM" id="Phobius"/>
    </source>
</evidence>
<accession>A0A5C3M383</accession>
<proteinExistence type="predicted"/>
<keyword evidence="3" id="KW-1185">Reference proteome</keyword>
<keyword evidence="1" id="KW-0472">Membrane</keyword>
<gene>
    <name evidence="2" type="ORF">BDQ12DRAFT_681073</name>
</gene>
<keyword evidence="1" id="KW-0812">Transmembrane</keyword>
<reference evidence="2 3" key="1">
    <citation type="journal article" date="2019" name="Nat. Ecol. Evol.">
        <title>Megaphylogeny resolves global patterns of mushroom evolution.</title>
        <authorList>
            <person name="Varga T."/>
            <person name="Krizsan K."/>
            <person name="Foldi C."/>
            <person name="Dima B."/>
            <person name="Sanchez-Garcia M."/>
            <person name="Sanchez-Ramirez S."/>
            <person name="Szollosi G.J."/>
            <person name="Szarkandi J.G."/>
            <person name="Papp V."/>
            <person name="Albert L."/>
            <person name="Andreopoulos W."/>
            <person name="Angelini C."/>
            <person name="Antonin V."/>
            <person name="Barry K.W."/>
            <person name="Bougher N.L."/>
            <person name="Buchanan P."/>
            <person name="Buyck B."/>
            <person name="Bense V."/>
            <person name="Catcheside P."/>
            <person name="Chovatia M."/>
            <person name="Cooper J."/>
            <person name="Damon W."/>
            <person name="Desjardin D."/>
            <person name="Finy P."/>
            <person name="Geml J."/>
            <person name="Haridas S."/>
            <person name="Hughes K."/>
            <person name="Justo A."/>
            <person name="Karasinski D."/>
            <person name="Kautmanova I."/>
            <person name="Kiss B."/>
            <person name="Kocsube S."/>
            <person name="Kotiranta H."/>
            <person name="LaButti K.M."/>
            <person name="Lechner B.E."/>
            <person name="Liimatainen K."/>
            <person name="Lipzen A."/>
            <person name="Lukacs Z."/>
            <person name="Mihaltcheva S."/>
            <person name="Morgado L.N."/>
            <person name="Niskanen T."/>
            <person name="Noordeloos M.E."/>
            <person name="Ohm R.A."/>
            <person name="Ortiz-Santana B."/>
            <person name="Ovrebo C."/>
            <person name="Racz N."/>
            <person name="Riley R."/>
            <person name="Savchenko A."/>
            <person name="Shiryaev A."/>
            <person name="Soop K."/>
            <person name="Spirin V."/>
            <person name="Szebenyi C."/>
            <person name="Tomsovsky M."/>
            <person name="Tulloss R.E."/>
            <person name="Uehling J."/>
            <person name="Grigoriev I.V."/>
            <person name="Vagvolgyi C."/>
            <person name="Papp T."/>
            <person name="Martin F.M."/>
            <person name="Miettinen O."/>
            <person name="Hibbett D.S."/>
            <person name="Nagy L.G."/>
        </authorList>
    </citation>
    <scope>NUCLEOTIDE SEQUENCE [LARGE SCALE GENOMIC DNA]</scope>
    <source>
        <strain evidence="2 3">CBS 166.37</strain>
    </source>
</reference>
<organism evidence="2 3">
    <name type="scientific">Crucibulum laeve</name>
    <dbReference type="NCBI Taxonomy" id="68775"/>
    <lineage>
        <taxon>Eukaryota</taxon>
        <taxon>Fungi</taxon>
        <taxon>Dikarya</taxon>
        <taxon>Basidiomycota</taxon>
        <taxon>Agaricomycotina</taxon>
        <taxon>Agaricomycetes</taxon>
        <taxon>Agaricomycetidae</taxon>
        <taxon>Agaricales</taxon>
        <taxon>Agaricineae</taxon>
        <taxon>Nidulariaceae</taxon>
        <taxon>Crucibulum</taxon>
    </lineage>
</organism>
<dbReference type="AlphaFoldDB" id="A0A5C3M383"/>
<keyword evidence="1" id="KW-1133">Transmembrane helix</keyword>